<organism evidence="3 4">
    <name type="scientific">Undibacterium danionis</name>
    <dbReference type="NCBI Taxonomy" id="1812100"/>
    <lineage>
        <taxon>Bacteria</taxon>
        <taxon>Pseudomonadati</taxon>
        <taxon>Pseudomonadota</taxon>
        <taxon>Betaproteobacteria</taxon>
        <taxon>Burkholderiales</taxon>
        <taxon>Oxalobacteraceae</taxon>
        <taxon>Undibacterium</taxon>
    </lineage>
</organism>
<reference evidence="3 4" key="1">
    <citation type="submission" date="2024-09" db="EMBL/GenBank/DDBJ databases">
        <authorList>
            <person name="Sun Q."/>
            <person name="Mori K."/>
        </authorList>
    </citation>
    <scope>NUCLEOTIDE SEQUENCE [LARGE SCALE GENOMIC DNA]</scope>
    <source>
        <strain evidence="3 4">CCM 8677</strain>
    </source>
</reference>
<proteinExistence type="predicted"/>
<comment type="caution">
    <text evidence="3">The sequence shown here is derived from an EMBL/GenBank/DDBJ whole genome shotgun (WGS) entry which is preliminary data.</text>
</comment>
<keyword evidence="3" id="KW-0449">Lipoprotein</keyword>
<evidence type="ECO:0000256" key="2">
    <source>
        <dbReference type="SAM" id="SignalP"/>
    </source>
</evidence>
<dbReference type="CDD" id="cd16325">
    <property type="entry name" value="LolA"/>
    <property type="match status" value="1"/>
</dbReference>
<name>A0ABV6IAJ1_9BURK</name>
<keyword evidence="4" id="KW-1185">Reference proteome</keyword>
<gene>
    <name evidence="3" type="ORF">ACFFJH_03335</name>
</gene>
<dbReference type="SUPFAM" id="SSF89392">
    <property type="entry name" value="Prokaryotic lipoproteins and lipoprotein localization factors"/>
    <property type="match status" value="1"/>
</dbReference>
<keyword evidence="1 2" id="KW-0732">Signal</keyword>
<dbReference type="Proteomes" id="UP001589844">
    <property type="component" value="Unassembled WGS sequence"/>
</dbReference>
<evidence type="ECO:0000313" key="3">
    <source>
        <dbReference type="EMBL" id="MFC0348827.1"/>
    </source>
</evidence>
<dbReference type="Gene3D" id="2.50.20.10">
    <property type="entry name" value="Lipoprotein localisation LolA/LolB/LppX"/>
    <property type="match status" value="1"/>
</dbReference>
<dbReference type="RefSeq" id="WP_390210043.1">
    <property type="nucleotide sequence ID" value="NZ_JBHLXJ010000003.1"/>
</dbReference>
<dbReference type="EMBL" id="JBHLXJ010000003">
    <property type="protein sequence ID" value="MFC0348827.1"/>
    <property type="molecule type" value="Genomic_DNA"/>
</dbReference>
<feature type="signal peptide" evidence="2">
    <location>
        <begin position="1"/>
        <end position="27"/>
    </location>
</feature>
<evidence type="ECO:0000256" key="1">
    <source>
        <dbReference type="ARBA" id="ARBA00022729"/>
    </source>
</evidence>
<feature type="chain" id="PRO_5047263106" evidence="2">
    <location>
        <begin position="28"/>
        <end position="211"/>
    </location>
</feature>
<dbReference type="Pfam" id="PF03548">
    <property type="entry name" value="LolA"/>
    <property type="match status" value="1"/>
</dbReference>
<dbReference type="InterPro" id="IPR004564">
    <property type="entry name" value="OM_lipoprot_carrier_LolA-like"/>
</dbReference>
<sequence length="211" mass="22990">MLKIKMLGLNLILFCSFSLSVIQGANAANPTNPVLAIQNMLAKPKVLCGRFDQTKHLVGMKKPLLSNGRFCVLAGKGVLWRTLQPFPNTLRLTRDEIVHFQGERVAMRLDAKQEPVVRMINSVLFSLLSGDLSQLESLFEVDGSADANSWKVNLKAREAALAKAIGVIALDGSAYVKNIQMNEASGDRTTIVFSEIKTGETAITAEEAGLF</sequence>
<evidence type="ECO:0000313" key="4">
    <source>
        <dbReference type="Proteomes" id="UP001589844"/>
    </source>
</evidence>
<dbReference type="InterPro" id="IPR029046">
    <property type="entry name" value="LolA/LolB/LppX"/>
</dbReference>
<accession>A0ABV6IAJ1</accession>
<protein>
    <submittedName>
        <fullName evidence="3">Outer membrane lipoprotein carrier protein LolA</fullName>
    </submittedName>
</protein>